<dbReference type="AlphaFoldDB" id="A0A1I0CIQ6"/>
<evidence type="ECO:0000313" key="2">
    <source>
        <dbReference type="EMBL" id="SET19293.1"/>
    </source>
</evidence>
<proteinExistence type="predicted"/>
<protein>
    <recommendedName>
        <fullName evidence="1">UGSC-like domain-containing protein</fullName>
    </recommendedName>
</protein>
<evidence type="ECO:0000313" key="3">
    <source>
        <dbReference type="Proteomes" id="UP000198762"/>
    </source>
</evidence>
<reference evidence="3" key="1">
    <citation type="submission" date="2016-10" db="EMBL/GenBank/DDBJ databases">
        <authorList>
            <person name="Varghese N."/>
            <person name="Submissions S."/>
        </authorList>
    </citation>
    <scope>NUCLEOTIDE SEQUENCE [LARGE SCALE GENOMIC DNA]</scope>
    <source>
        <strain evidence="3">CGMCC 1.6489</strain>
    </source>
</reference>
<name>A0A1I0CIQ6_9GAMM</name>
<sequence>MTQTSVMLDPTGELSPAVRARLARPESLAGKTVGLLDISKPRGDVFLDRIEERLAEMDVTVKRYRKPTFTRVAPTELKQQIAGEVDLVVEGLAD</sequence>
<keyword evidence="3" id="KW-1185">Reference proteome</keyword>
<dbReference type="EMBL" id="FOHZ01000005">
    <property type="protein sequence ID" value="SET19293.1"/>
    <property type="molecule type" value="Genomic_DNA"/>
</dbReference>
<accession>A0A1I0CIQ6</accession>
<evidence type="ECO:0000259" key="1">
    <source>
        <dbReference type="Pfam" id="PF24696"/>
    </source>
</evidence>
<dbReference type="OrthoDB" id="7725610at2"/>
<dbReference type="InterPro" id="IPR057767">
    <property type="entry name" value="UGSC-like_dom"/>
</dbReference>
<dbReference type="STRING" id="430453.SAMN04487962_105171"/>
<dbReference type="Proteomes" id="UP000198762">
    <property type="component" value="Unassembled WGS sequence"/>
</dbReference>
<gene>
    <name evidence="2" type="ORF">SAMN04487962_105171</name>
</gene>
<feature type="domain" description="UGSC-like" evidence="1">
    <location>
        <begin position="7"/>
        <end position="94"/>
    </location>
</feature>
<dbReference type="Pfam" id="PF24696">
    <property type="entry name" value="UGSC"/>
    <property type="match status" value="1"/>
</dbReference>
<organism evidence="2 3">
    <name type="scientific">Marinobacter segnicrescens</name>
    <dbReference type="NCBI Taxonomy" id="430453"/>
    <lineage>
        <taxon>Bacteria</taxon>
        <taxon>Pseudomonadati</taxon>
        <taxon>Pseudomonadota</taxon>
        <taxon>Gammaproteobacteria</taxon>
        <taxon>Pseudomonadales</taxon>
        <taxon>Marinobacteraceae</taxon>
        <taxon>Marinobacter</taxon>
    </lineage>
</organism>